<dbReference type="OrthoDB" id="1727884at2759"/>
<evidence type="ECO:0000313" key="8">
    <source>
        <dbReference type="Proteomes" id="UP000467841"/>
    </source>
</evidence>
<evidence type="ECO:0000259" key="6">
    <source>
        <dbReference type="PROSITE" id="PS00300"/>
    </source>
</evidence>
<keyword evidence="3" id="KW-0342">GTP-binding</keyword>
<dbReference type="GO" id="GO:0005525">
    <property type="term" value="F:GTP binding"/>
    <property type="evidence" value="ECO:0007669"/>
    <property type="project" value="UniProtKB-KW"/>
</dbReference>
<dbReference type="InterPro" id="IPR000897">
    <property type="entry name" value="SRP54_GTPase_dom"/>
</dbReference>
<dbReference type="InterPro" id="IPR027417">
    <property type="entry name" value="P-loop_NTPase"/>
</dbReference>
<dbReference type="Proteomes" id="UP000467841">
    <property type="component" value="Unassembled WGS sequence"/>
</dbReference>
<keyword evidence="8" id="KW-1185">Reference proteome</keyword>
<dbReference type="GO" id="GO:0003924">
    <property type="term" value="F:GTPase activity"/>
    <property type="evidence" value="ECO:0007669"/>
    <property type="project" value="TreeGrafter"/>
</dbReference>
<gene>
    <name evidence="7" type="ORF">MERR_LOCUS35963</name>
</gene>
<evidence type="ECO:0000313" key="7">
    <source>
        <dbReference type="EMBL" id="CAA7048728.1"/>
    </source>
</evidence>
<comment type="caution">
    <text evidence="7">The sequence shown here is derived from an EMBL/GenBank/DDBJ whole genome shotgun (WGS) entry which is preliminary data.</text>
</comment>
<dbReference type="Gene3D" id="3.40.50.300">
    <property type="entry name" value="P-loop containing nucleotide triphosphate hydrolases"/>
    <property type="match status" value="1"/>
</dbReference>
<evidence type="ECO:0000256" key="4">
    <source>
        <dbReference type="ARBA" id="ARBA00023136"/>
    </source>
</evidence>
<dbReference type="GO" id="GO:0006614">
    <property type="term" value="P:SRP-dependent cotranslational protein targeting to membrane"/>
    <property type="evidence" value="ECO:0007669"/>
    <property type="project" value="InterPro"/>
</dbReference>
<dbReference type="AlphaFoldDB" id="A0A6D2KMD7"/>
<dbReference type="EMBL" id="CACVBM020001396">
    <property type="protein sequence ID" value="CAA7048728.1"/>
    <property type="molecule type" value="Genomic_DNA"/>
</dbReference>
<evidence type="ECO:0000256" key="5">
    <source>
        <dbReference type="ARBA" id="ARBA00029433"/>
    </source>
</evidence>
<feature type="domain" description="SRP54-type proteins GTP-binding" evidence="6">
    <location>
        <begin position="59"/>
        <end position="72"/>
    </location>
</feature>
<proteinExistence type="inferred from homology"/>
<dbReference type="PANTHER" id="PTHR43134:SF1">
    <property type="entry name" value="SIGNAL RECOGNITION PARTICLE RECEPTOR SUBUNIT ALPHA"/>
    <property type="match status" value="1"/>
</dbReference>
<keyword evidence="2" id="KW-0547">Nucleotide-binding</keyword>
<organism evidence="7 8">
    <name type="scientific">Microthlaspi erraticum</name>
    <dbReference type="NCBI Taxonomy" id="1685480"/>
    <lineage>
        <taxon>Eukaryota</taxon>
        <taxon>Viridiplantae</taxon>
        <taxon>Streptophyta</taxon>
        <taxon>Embryophyta</taxon>
        <taxon>Tracheophyta</taxon>
        <taxon>Spermatophyta</taxon>
        <taxon>Magnoliopsida</taxon>
        <taxon>eudicotyledons</taxon>
        <taxon>Gunneridae</taxon>
        <taxon>Pentapetalae</taxon>
        <taxon>rosids</taxon>
        <taxon>malvids</taxon>
        <taxon>Brassicales</taxon>
        <taxon>Brassicaceae</taxon>
        <taxon>Coluteocarpeae</taxon>
        <taxon>Microthlaspi</taxon>
    </lineage>
</organism>
<name>A0A6D2KMD7_9BRAS</name>
<reference evidence="7" key="1">
    <citation type="submission" date="2020-01" db="EMBL/GenBank/DDBJ databases">
        <authorList>
            <person name="Mishra B."/>
        </authorList>
    </citation>
    <scope>NUCLEOTIDE SEQUENCE [LARGE SCALE GENOMIC DNA]</scope>
</reference>
<protein>
    <recommendedName>
        <fullName evidence="6">SRP54-type proteins GTP-binding domain-containing protein</fullName>
    </recommendedName>
</protein>
<sequence length="86" mass="9378">MQDNEPLLRVSQSSLTSITRTWSCLLVKLDLVGNDGVDQLSKFNQVGAALSMVYISGTPVMFVGCGQSYTDLKKLNVKAIVKTLLK</sequence>
<dbReference type="Pfam" id="PF00448">
    <property type="entry name" value="SRP54"/>
    <property type="match status" value="1"/>
</dbReference>
<keyword evidence="4" id="KW-0472">Membrane</keyword>
<evidence type="ECO:0000256" key="1">
    <source>
        <dbReference type="ARBA" id="ARBA00008531"/>
    </source>
</evidence>
<dbReference type="PROSITE" id="PS00300">
    <property type="entry name" value="SRP54"/>
    <property type="match status" value="1"/>
</dbReference>
<evidence type="ECO:0000256" key="3">
    <source>
        <dbReference type="ARBA" id="ARBA00023134"/>
    </source>
</evidence>
<dbReference type="PANTHER" id="PTHR43134">
    <property type="entry name" value="SIGNAL RECOGNITION PARTICLE RECEPTOR SUBUNIT ALPHA"/>
    <property type="match status" value="1"/>
</dbReference>
<dbReference type="GO" id="GO:0005789">
    <property type="term" value="C:endoplasmic reticulum membrane"/>
    <property type="evidence" value="ECO:0007669"/>
    <property type="project" value="TreeGrafter"/>
</dbReference>
<dbReference type="GO" id="GO:0005047">
    <property type="term" value="F:signal recognition particle binding"/>
    <property type="evidence" value="ECO:0007669"/>
    <property type="project" value="TreeGrafter"/>
</dbReference>
<comment type="subcellular location">
    <subcellularLocation>
        <location evidence="5">Endomembrane system</location>
        <topology evidence="5">Peripheral membrane protein</topology>
        <orientation evidence="5">Cytoplasmic side</orientation>
    </subcellularLocation>
</comment>
<evidence type="ECO:0000256" key="2">
    <source>
        <dbReference type="ARBA" id="ARBA00022741"/>
    </source>
</evidence>
<comment type="similarity">
    <text evidence="1">Belongs to the GTP-binding SRP family.</text>
</comment>
<accession>A0A6D2KMD7</accession>